<proteinExistence type="predicted"/>
<accession>A0A8S3IUD4</accession>
<protein>
    <submittedName>
        <fullName evidence="1">Uncharacterized protein</fullName>
    </submittedName>
</protein>
<gene>
    <name evidence="1" type="ORF">GIL414_LOCUS78455</name>
</gene>
<dbReference type="AlphaFoldDB" id="A0A8S3IUD4"/>
<feature type="non-terminal residue" evidence="1">
    <location>
        <position position="24"/>
    </location>
</feature>
<organism evidence="1 2">
    <name type="scientific">Rotaria magnacalcarata</name>
    <dbReference type="NCBI Taxonomy" id="392030"/>
    <lineage>
        <taxon>Eukaryota</taxon>
        <taxon>Metazoa</taxon>
        <taxon>Spiralia</taxon>
        <taxon>Gnathifera</taxon>
        <taxon>Rotifera</taxon>
        <taxon>Eurotatoria</taxon>
        <taxon>Bdelloidea</taxon>
        <taxon>Philodinida</taxon>
        <taxon>Philodinidae</taxon>
        <taxon>Rotaria</taxon>
    </lineage>
</organism>
<reference evidence="1" key="1">
    <citation type="submission" date="2021-02" db="EMBL/GenBank/DDBJ databases">
        <authorList>
            <person name="Nowell W R."/>
        </authorList>
    </citation>
    <scope>NUCLEOTIDE SEQUENCE</scope>
</reference>
<evidence type="ECO:0000313" key="2">
    <source>
        <dbReference type="Proteomes" id="UP000681720"/>
    </source>
</evidence>
<dbReference type="EMBL" id="CAJOBJ010349969">
    <property type="protein sequence ID" value="CAF5206893.1"/>
    <property type="molecule type" value="Genomic_DNA"/>
</dbReference>
<sequence>MLVDIVTVECGEKQFEYTQVEQSE</sequence>
<name>A0A8S3IUD4_9BILA</name>
<dbReference type="Proteomes" id="UP000681720">
    <property type="component" value="Unassembled WGS sequence"/>
</dbReference>
<comment type="caution">
    <text evidence="1">The sequence shown here is derived from an EMBL/GenBank/DDBJ whole genome shotgun (WGS) entry which is preliminary data.</text>
</comment>
<evidence type="ECO:0000313" key="1">
    <source>
        <dbReference type="EMBL" id="CAF5206893.1"/>
    </source>
</evidence>